<feature type="signal peptide" evidence="10">
    <location>
        <begin position="1"/>
        <end position="19"/>
    </location>
</feature>
<dbReference type="Proteomes" id="UP000823561">
    <property type="component" value="Chromosome 1"/>
</dbReference>
<dbReference type="PANTHER" id="PTHR10970">
    <property type="entry name" value="CLUSTERIN"/>
    <property type="match status" value="1"/>
</dbReference>
<evidence type="ECO:0000256" key="3">
    <source>
        <dbReference type="ARBA" id="ARBA00022525"/>
    </source>
</evidence>
<keyword evidence="3" id="KW-0964">Secreted</keyword>
<keyword evidence="7" id="KW-0325">Glycoprotein</keyword>
<dbReference type="SMART" id="SM00035">
    <property type="entry name" value="CLa"/>
    <property type="match status" value="1"/>
</dbReference>
<evidence type="ECO:0000256" key="10">
    <source>
        <dbReference type="SAM" id="SignalP"/>
    </source>
</evidence>
<proteinExistence type="inferred from homology"/>
<gene>
    <name evidence="13" type="ORF">AALO_G00002760</name>
</gene>
<evidence type="ECO:0000256" key="7">
    <source>
        <dbReference type="ARBA" id="ARBA00023180"/>
    </source>
</evidence>
<feature type="chain" id="PRO_5043607996" description="Clusterin" evidence="10">
    <location>
        <begin position="20"/>
        <end position="461"/>
    </location>
</feature>
<evidence type="ECO:0000256" key="8">
    <source>
        <dbReference type="RuleBase" id="RU000629"/>
    </source>
</evidence>
<dbReference type="InterPro" id="IPR016015">
    <property type="entry name" value="Clusterin_C"/>
</dbReference>
<evidence type="ECO:0000256" key="6">
    <source>
        <dbReference type="ARBA" id="ARBA00023157"/>
    </source>
</evidence>
<keyword evidence="14" id="KW-1185">Reference proteome</keyword>
<evidence type="ECO:0000256" key="5">
    <source>
        <dbReference type="ARBA" id="ARBA00023054"/>
    </source>
</evidence>
<evidence type="ECO:0000259" key="12">
    <source>
        <dbReference type="SMART" id="SM00035"/>
    </source>
</evidence>
<accession>A0AAV6HDD1</accession>
<protein>
    <recommendedName>
        <fullName evidence="8">Clusterin</fullName>
    </recommendedName>
</protein>
<feature type="domain" description="Clusterin C-terminal" evidence="12">
    <location>
        <begin position="241"/>
        <end position="453"/>
    </location>
</feature>
<name>A0AAV6HDD1_9TELE</name>
<evidence type="ECO:0000313" key="13">
    <source>
        <dbReference type="EMBL" id="KAG5285383.1"/>
    </source>
</evidence>
<dbReference type="SMART" id="SM00030">
    <property type="entry name" value="CLb"/>
    <property type="match status" value="1"/>
</dbReference>
<dbReference type="AlphaFoldDB" id="A0AAV6HDD1"/>
<keyword evidence="5 9" id="KW-0175">Coiled coil</keyword>
<dbReference type="InterPro" id="IPR016014">
    <property type="entry name" value="Clusterin_N"/>
</dbReference>
<organism evidence="13 14">
    <name type="scientific">Alosa alosa</name>
    <name type="common">allis shad</name>
    <dbReference type="NCBI Taxonomy" id="278164"/>
    <lineage>
        <taxon>Eukaryota</taxon>
        <taxon>Metazoa</taxon>
        <taxon>Chordata</taxon>
        <taxon>Craniata</taxon>
        <taxon>Vertebrata</taxon>
        <taxon>Euteleostomi</taxon>
        <taxon>Actinopterygii</taxon>
        <taxon>Neopterygii</taxon>
        <taxon>Teleostei</taxon>
        <taxon>Clupei</taxon>
        <taxon>Clupeiformes</taxon>
        <taxon>Clupeoidei</taxon>
        <taxon>Clupeidae</taxon>
        <taxon>Alosa</taxon>
    </lineage>
</organism>
<dbReference type="PANTHER" id="PTHR10970:SF2">
    <property type="entry name" value="CLUSTERIN-LIKE PROTEIN 1"/>
    <property type="match status" value="1"/>
</dbReference>
<keyword evidence="6" id="KW-1015">Disulfide bond</keyword>
<dbReference type="EMBL" id="JADWDJ010000001">
    <property type="protein sequence ID" value="KAG5285383.1"/>
    <property type="molecule type" value="Genomic_DNA"/>
</dbReference>
<evidence type="ECO:0000313" key="14">
    <source>
        <dbReference type="Proteomes" id="UP000823561"/>
    </source>
</evidence>
<keyword evidence="4 10" id="KW-0732">Signal</keyword>
<reference evidence="13 14" key="1">
    <citation type="submission" date="2020-10" db="EMBL/GenBank/DDBJ databases">
        <title>Chromosome-scale genome assembly of the Allis shad, Alosa alosa.</title>
        <authorList>
            <person name="Margot Z."/>
            <person name="Christophe K."/>
            <person name="Cabau C."/>
            <person name="Louis A."/>
            <person name="Berthelot C."/>
            <person name="Parey E."/>
            <person name="Roest Crollius H."/>
            <person name="Montfort J."/>
            <person name="Robinson-Rechavi M."/>
            <person name="Bucao C."/>
            <person name="Bouchez O."/>
            <person name="Gislard M."/>
            <person name="Lluch J."/>
            <person name="Milhes M."/>
            <person name="Lampietro C."/>
            <person name="Lopez Roques C."/>
            <person name="Donnadieu C."/>
            <person name="Braasch I."/>
            <person name="Desvignes T."/>
            <person name="Postlethwait J."/>
            <person name="Bobe J."/>
            <person name="Guiguen Y."/>
        </authorList>
    </citation>
    <scope>NUCLEOTIDE SEQUENCE [LARGE SCALE GENOMIC DNA]</scope>
    <source>
        <strain evidence="13">M-15738</strain>
        <tissue evidence="13">Blood</tissue>
    </source>
</reference>
<evidence type="ECO:0000256" key="9">
    <source>
        <dbReference type="SAM" id="Coils"/>
    </source>
</evidence>
<feature type="coiled-coil region" evidence="9">
    <location>
        <begin position="76"/>
        <end position="103"/>
    </location>
</feature>
<evidence type="ECO:0000256" key="4">
    <source>
        <dbReference type="ARBA" id="ARBA00022729"/>
    </source>
</evidence>
<comment type="similarity">
    <text evidence="2 8">Belongs to the clusterin family.</text>
</comment>
<dbReference type="GO" id="GO:0005634">
    <property type="term" value="C:nucleus"/>
    <property type="evidence" value="ECO:0007669"/>
    <property type="project" value="TreeGrafter"/>
</dbReference>
<sequence length="461" mass="52323">MRALAVSLVLLASLGVLHCARDGSTVGISEETLKQLSVEGERYVDEAVRKALYGVKQMKDIMAKNEEKHEHLMKSLKHTNDKKKGAEELVDEMEHKLGEMEKQCRDSVQTFWEECRPCLEDACKAFYTSTCRRSFSAFANRVGNFFHRVTTRYNPRDSEQQLGQNRTVEGSEQDVVRIEDSFSSLLSKVGTLVGRCVVLTSRMHQRLDSTLRRTFDPELQGREAEIVLPSPDEDLDSGFLKGVGLEEVMESFFDFGRSVVEEFGAVLTQVFDDISDAVEEERKREKELFPRFLQNRKLCRALRRQSSECWQLQHKCESCQGSVLSDCPNVRELHIELGEASELLEVSKQQYEEVLDIVQRHTDDTVSWLSNMATEFDWVAELANNNSAPENIFSITTVETHNDEGDNAPGGNTKVEVTILNSPKLTLTVPGELELQDPAFVQYVAEEALGLYKQRARHEDA</sequence>
<feature type="domain" description="Clusterin N-terminal" evidence="11">
    <location>
        <begin position="25"/>
        <end position="225"/>
    </location>
</feature>
<dbReference type="GO" id="GO:0005615">
    <property type="term" value="C:extracellular space"/>
    <property type="evidence" value="ECO:0007669"/>
    <property type="project" value="TreeGrafter"/>
</dbReference>
<dbReference type="Pfam" id="PF01093">
    <property type="entry name" value="Clusterin"/>
    <property type="match status" value="1"/>
</dbReference>
<evidence type="ECO:0000259" key="11">
    <source>
        <dbReference type="SMART" id="SM00030"/>
    </source>
</evidence>
<evidence type="ECO:0000256" key="1">
    <source>
        <dbReference type="ARBA" id="ARBA00004613"/>
    </source>
</evidence>
<comment type="subcellular location">
    <subcellularLocation>
        <location evidence="1">Secreted</location>
    </subcellularLocation>
</comment>
<comment type="caution">
    <text evidence="13">The sequence shown here is derived from an EMBL/GenBank/DDBJ whole genome shotgun (WGS) entry which is preliminary data.</text>
</comment>
<evidence type="ECO:0000256" key="2">
    <source>
        <dbReference type="ARBA" id="ARBA00010069"/>
    </source>
</evidence>
<dbReference type="InterPro" id="IPR000753">
    <property type="entry name" value="Clusterin-like"/>
</dbReference>
<dbReference type="GO" id="GO:0051787">
    <property type="term" value="F:misfolded protein binding"/>
    <property type="evidence" value="ECO:0007669"/>
    <property type="project" value="TreeGrafter"/>
</dbReference>